<dbReference type="EMBL" id="QAYC01000031">
    <property type="protein sequence ID" value="PTW37593.1"/>
    <property type="molecule type" value="Genomic_DNA"/>
</dbReference>
<accession>A0A8E3ANU9</accession>
<organism evidence="2 3">
    <name type="scientific">Rhodovulum kholense</name>
    <dbReference type="NCBI Taxonomy" id="453584"/>
    <lineage>
        <taxon>Bacteria</taxon>
        <taxon>Pseudomonadati</taxon>
        <taxon>Pseudomonadota</taxon>
        <taxon>Alphaproteobacteria</taxon>
        <taxon>Rhodobacterales</taxon>
        <taxon>Paracoccaceae</taxon>
        <taxon>Rhodovulum</taxon>
    </lineage>
</organism>
<name>A0A8E3ANU9_9RHOB</name>
<proteinExistence type="predicted"/>
<feature type="domain" description="TnsA endonuclease N-terminal" evidence="1">
    <location>
        <begin position="32"/>
        <end position="86"/>
    </location>
</feature>
<dbReference type="Proteomes" id="UP000244037">
    <property type="component" value="Unassembled WGS sequence"/>
</dbReference>
<evidence type="ECO:0000259" key="1">
    <source>
        <dbReference type="Pfam" id="PF08722"/>
    </source>
</evidence>
<evidence type="ECO:0000313" key="2">
    <source>
        <dbReference type="EMBL" id="PTW37593.1"/>
    </source>
</evidence>
<evidence type="ECO:0000313" key="3">
    <source>
        <dbReference type="Proteomes" id="UP000244037"/>
    </source>
</evidence>
<sequence length="197" mass="21875">MLAKLRSGAAWRQLIFESHLERTCLLVLLSQPGVADIWDQPPQITYRNQTGKRKAHTFDFLVTLDGGNRIAIAVKPGELVERNGFDREFALIRAQTAKQFADHALLVTDSSFSAAEVRNAELLHMFRQVEDAEADEAVQQVLRGMNCEMSLGQVVAATGLQGRAFRAGFKTIFDGVVFTDLSRSITESSMFSLLEAQ</sequence>
<dbReference type="RefSeq" id="WP_158272404.1">
    <property type="nucleotide sequence ID" value="NZ_QAYC01000031.1"/>
</dbReference>
<dbReference type="OrthoDB" id="7982727at2"/>
<keyword evidence="2" id="KW-0255">Endonuclease</keyword>
<dbReference type="GO" id="GO:0004519">
    <property type="term" value="F:endonuclease activity"/>
    <property type="evidence" value="ECO:0007669"/>
    <property type="project" value="UniProtKB-KW"/>
</dbReference>
<dbReference type="Pfam" id="PF08722">
    <property type="entry name" value="Tn7_TnsA-like_N"/>
    <property type="match status" value="1"/>
</dbReference>
<gene>
    <name evidence="2" type="ORF">C8N38_13110</name>
</gene>
<dbReference type="AlphaFoldDB" id="A0A8E3ANU9"/>
<reference evidence="2 3" key="1">
    <citation type="submission" date="2018-04" db="EMBL/GenBank/DDBJ databases">
        <title>Genomic Encyclopedia of Archaeal and Bacterial Type Strains, Phase II (KMG-II): from individual species to whole genera.</title>
        <authorList>
            <person name="Goeker M."/>
        </authorList>
    </citation>
    <scope>NUCLEOTIDE SEQUENCE [LARGE SCALE GENOMIC DNA]</scope>
    <source>
        <strain evidence="2 3">DSM 19783</strain>
    </source>
</reference>
<dbReference type="InterPro" id="IPR014833">
    <property type="entry name" value="TnsA_N"/>
</dbReference>
<keyword evidence="2" id="KW-0540">Nuclease</keyword>
<protein>
    <submittedName>
        <fullName evidence="2">TnsA endonuclease-like protein</fullName>
    </submittedName>
</protein>
<keyword evidence="3" id="KW-1185">Reference proteome</keyword>
<comment type="caution">
    <text evidence="2">The sequence shown here is derived from an EMBL/GenBank/DDBJ whole genome shotgun (WGS) entry which is preliminary data.</text>
</comment>
<keyword evidence="2" id="KW-0378">Hydrolase</keyword>